<dbReference type="RefSeq" id="WP_166536171.1">
    <property type="nucleotide sequence ID" value="NZ_JAABLM010000003.1"/>
</dbReference>
<dbReference type="EMBL" id="JAABLM010000003">
    <property type="protein sequence ID" value="NBL64349.1"/>
    <property type="molecule type" value="Genomic_DNA"/>
</dbReference>
<reference evidence="2" key="1">
    <citation type="submission" date="2020-01" db="EMBL/GenBank/DDBJ databases">
        <title>Sphingomonas sp. strain CSW-10.</title>
        <authorList>
            <person name="Chen W.-M."/>
        </authorList>
    </citation>
    <scope>NUCLEOTIDE SEQUENCE [LARGE SCALE GENOMIC DNA]</scope>
    <source>
        <strain evidence="2">NST-5</strain>
    </source>
</reference>
<comment type="caution">
    <text evidence="1">The sequence shown here is derived from an EMBL/GenBank/DDBJ whole genome shotgun (WGS) entry which is preliminary data.</text>
</comment>
<dbReference type="InterPro" id="IPR025365">
    <property type="entry name" value="DUF4269"/>
</dbReference>
<name>A0ABW9Z6R6_9FLAO</name>
<keyword evidence="2" id="KW-1185">Reference proteome</keyword>
<dbReference type="Pfam" id="PF14091">
    <property type="entry name" value="DUF4269"/>
    <property type="match status" value="1"/>
</dbReference>
<sequence>MIDFLSIAYLKNGTTLQQEAFFVLEKYEVMQKLSRFTPVLAGTIPLNIATATSDLDILCCCDDAEIFMNHIRVHFAKAEKFSLEKRIVNGISTVIANFFLDGFEIEIFGQNVPVQQQNGYRHMIAEAKILAEKGENFRQEILRLKKSGLKTEPAFAKLLNLKGDPYQALLDFFP</sequence>
<gene>
    <name evidence="1" type="ORF">GV828_03925</name>
</gene>
<organism evidence="1 2">
    <name type="scientific">Flavobacterium ichthyis</name>
    <dbReference type="NCBI Taxonomy" id="2698827"/>
    <lineage>
        <taxon>Bacteria</taxon>
        <taxon>Pseudomonadati</taxon>
        <taxon>Bacteroidota</taxon>
        <taxon>Flavobacteriia</taxon>
        <taxon>Flavobacteriales</taxon>
        <taxon>Flavobacteriaceae</taxon>
        <taxon>Flavobacterium</taxon>
    </lineage>
</organism>
<dbReference type="Proteomes" id="UP000798602">
    <property type="component" value="Unassembled WGS sequence"/>
</dbReference>
<protein>
    <submittedName>
        <fullName evidence="1">DUF4269 domain-containing protein</fullName>
    </submittedName>
</protein>
<evidence type="ECO:0000313" key="2">
    <source>
        <dbReference type="Proteomes" id="UP000798602"/>
    </source>
</evidence>
<accession>A0ABW9Z6R6</accession>
<evidence type="ECO:0000313" key="1">
    <source>
        <dbReference type="EMBL" id="NBL64349.1"/>
    </source>
</evidence>
<proteinExistence type="predicted"/>